<reference evidence="1" key="1">
    <citation type="journal article" date="2018" name="BMC Genomics">
        <title>Comparative genomics of the wheat fungal pathogen Pyrenophora tritici-repentis reveals chromosomal variations and genome plasticity.</title>
        <authorList>
            <person name="Moolhuijzen P."/>
            <person name="See P.T."/>
            <person name="Hane J.K."/>
            <person name="Shi G."/>
            <person name="Liu Z."/>
            <person name="Oliver R.P."/>
            <person name="Moffat C.S."/>
        </authorList>
    </citation>
    <scope>NUCLEOTIDE SEQUENCE [LARGE SCALE GENOMIC DNA]</scope>
    <source>
        <strain evidence="1">M4</strain>
    </source>
</reference>
<organism evidence="2 3">
    <name type="scientific">Pyrenophora tritici-repentis</name>
    <dbReference type="NCBI Taxonomy" id="45151"/>
    <lineage>
        <taxon>Eukaryota</taxon>
        <taxon>Fungi</taxon>
        <taxon>Dikarya</taxon>
        <taxon>Ascomycota</taxon>
        <taxon>Pezizomycotina</taxon>
        <taxon>Dothideomycetes</taxon>
        <taxon>Pleosporomycetidae</taxon>
        <taxon>Pleosporales</taxon>
        <taxon>Pleosporineae</taxon>
        <taxon>Pleosporaceae</taxon>
        <taxon>Pyrenophora</taxon>
    </lineage>
</organism>
<dbReference type="OrthoDB" id="3694556at2759"/>
<keyword evidence="3" id="KW-1185">Reference proteome</keyword>
<dbReference type="EMBL" id="NRDI02000003">
    <property type="protein sequence ID" value="KAI1518178.1"/>
    <property type="molecule type" value="Genomic_DNA"/>
</dbReference>
<evidence type="ECO:0000313" key="1">
    <source>
        <dbReference type="EMBL" id="KAF7578108.1"/>
    </source>
</evidence>
<comment type="caution">
    <text evidence="2">The sequence shown here is derived from an EMBL/GenBank/DDBJ whole genome shotgun (WGS) entry which is preliminary data.</text>
</comment>
<name>A0A316ZZ74_9PLEO</name>
<dbReference type="EMBL" id="NQIK02000001">
    <property type="protein sequence ID" value="KAF7578108.1"/>
    <property type="molecule type" value="Genomic_DNA"/>
</dbReference>
<evidence type="ECO:0000313" key="3">
    <source>
        <dbReference type="Proteomes" id="UP000249757"/>
    </source>
</evidence>
<sequence length="136" mass="16200">MRRVPTRRQWPPRTPTLQYELKEPEQLDVSTFYSQRQTMQEWLFASMSTYRSPSTLPTLHRCVLIYGLASLQQRITGLINLDLQLYHKYYSLLTDNEIAEQTYAYTGLPWEAAIDGKLELMNREHLEWLLGRYKNL</sequence>
<protein>
    <submittedName>
        <fullName evidence="2">Uncharacterized protein</fullName>
    </submittedName>
</protein>
<gene>
    <name evidence="2" type="ORF">Ptr86124_003479</name>
    <name evidence="1" type="ORF">PtrM4_023480</name>
</gene>
<reference evidence="2" key="2">
    <citation type="submission" date="2021-05" db="EMBL/GenBank/DDBJ databases">
        <authorList>
            <person name="Moolhuijzen P.M."/>
            <person name="Moffat C.S."/>
        </authorList>
    </citation>
    <scope>NUCLEOTIDE SEQUENCE</scope>
    <source>
        <strain evidence="2">86-124</strain>
    </source>
</reference>
<dbReference type="Proteomes" id="UP000249757">
    <property type="component" value="Unassembled WGS sequence"/>
</dbReference>
<proteinExistence type="predicted"/>
<accession>A0A316ZZ74</accession>
<dbReference type="AlphaFoldDB" id="A0A316ZZ74"/>
<reference evidence="2" key="3">
    <citation type="journal article" date="2022" name="bioRxiv">
        <title>A global pangenome for the wheat fungal pathogen Pyrenophora tritici-repentis and prediction of effector protein structural homology.</title>
        <authorList>
            <person name="Moolhuijzen P."/>
            <person name="See P.T."/>
            <person name="Shi G."/>
            <person name="Powell H.R."/>
            <person name="Cockram J."/>
            <person name="Jorgensen L.N."/>
            <person name="Benslimane H."/>
            <person name="Strelkov S.E."/>
            <person name="Turner J."/>
            <person name="Liu Z."/>
            <person name="Moffat C.S."/>
        </authorList>
    </citation>
    <scope>NUCLEOTIDE SEQUENCE</scope>
    <source>
        <strain evidence="2">86-124</strain>
    </source>
</reference>
<reference evidence="3" key="4">
    <citation type="journal article" date="2022" name="Microb. Genom.">
        <title>A global pangenome for the wheat fungal pathogen Pyrenophora tritici-repentis and prediction of effector protein structural homology.</title>
        <authorList>
            <person name="Moolhuijzen P.M."/>
            <person name="See P.T."/>
            <person name="Shi G."/>
            <person name="Powell H.R."/>
            <person name="Cockram J."/>
            <person name="Jorgensen L.N."/>
            <person name="Benslimane H."/>
            <person name="Strelkov S.E."/>
            <person name="Turner J."/>
            <person name="Liu Z."/>
            <person name="Moffat C.S."/>
        </authorList>
    </citation>
    <scope>NUCLEOTIDE SEQUENCE [LARGE SCALE GENOMIC DNA]</scope>
</reference>
<dbReference type="Proteomes" id="UP000245464">
    <property type="component" value="Chromosome 1"/>
</dbReference>
<evidence type="ECO:0000313" key="2">
    <source>
        <dbReference type="EMBL" id="KAI1518178.1"/>
    </source>
</evidence>